<evidence type="ECO:0000313" key="1">
    <source>
        <dbReference type="EMBL" id="MBZ4035916.1"/>
    </source>
</evidence>
<organism evidence="1 2">
    <name type="scientific">Flavobacterium potami</name>
    <dbReference type="NCBI Taxonomy" id="2872310"/>
    <lineage>
        <taxon>Bacteria</taxon>
        <taxon>Pseudomonadati</taxon>
        <taxon>Bacteroidota</taxon>
        <taxon>Flavobacteriia</taxon>
        <taxon>Flavobacteriales</taxon>
        <taxon>Flavobacteriaceae</taxon>
        <taxon>Flavobacterium</taxon>
    </lineage>
</organism>
<evidence type="ECO:0000313" key="2">
    <source>
        <dbReference type="Proteomes" id="UP001139366"/>
    </source>
</evidence>
<sequence>MEVNINHDLSPIKFLVLIKLEEDSKKVLDVFKSLSSIWAGIYCPIIIYHEKFPLNFLKRYNIEINEEEYYRNVIKNFDPDVLIYDNQIDSKVVQNFADGRKLIALSEFFDRVQKNRLNYSIGIDVLIENVYEEEFKYKRNDELKFSIPKIINDDLLLSAWIGNVTEEIHVNLIQEHLEPMNWYQKFELDYNNLGEFLNQNLFFTIPLIREKIDHVYDDYLDQSNLCYVIDRKEQLDVIDFWNLRAIGIKVLPIPFDKIHKEPFLERLLDLFKLKQKSKLSFKYLDFLTSPNVNSDEIFKEINSIKSINNFDNIVTAIKWFPRYWHSSKEILKYDSVLCPRYIFGYESKDTKIEEDNMVKVELPFLPFKTKNSNDGLFKSYVSFNFWNDEGKYAGVVSEITTEDLKKITNPYSFSNDWRVSNDSIIKYISYNGEREHYYIPKSFDFFSKYFSRKGLAISETSSTKLGKEVLRNIGGINGINIFSTQNAIKIIELFEGGKSISFEDLIGKIKQLKPFPEIKSPNEIIDLLLEKKIIEFGVNVKCLICEQKSFYLINELSDKMQCSICRNQFVLPKNDPKVTFKYAYRGLGSFTRNNKVDGLLCVFLTLRLFNLELADSNRELSFLMDFNIKKGKDEYEVDLAIIAKHYRNKWKPNSFVCECKTFKSFTKVDLDRLKFLGAHLPNVTLVVSTLKEEFDDDEKLLLTDLVNHFRDLNKLISTNPVLLLTAKELIPERRFSNLQEFEKEIPKHDHVDYIQYLSDLTCQKHLGLKTISELISDHLTKRK</sequence>
<accession>A0A9X1KS42</accession>
<dbReference type="AlphaFoldDB" id="A0A9X1KS42"/>
<proteinExistence type="predicted"/>
<comment type="caution">
    <text evidence="1">The sequence shown here is derived from an EMBL/GenBank/DDBJ whole genome shotgun (WGS) entry which is preliminary data.</text>
</comment>
<protein>
    <submittedName>
        <fullName evidence="1">Uncharacterized protein</fullName>
    </submittedName>
</protein>
<dbReference type="RefSeq" id="WP_223706804.1">
    <property type="nucleotide sequence ID" value="NZ_JAINUY010000004.1"/>
</dbReference>
<reference evidence="1 2" key="1">
    <citation type="journal article" date="2023" name="Antonie Van Leeuwenhoek">
        <title>Flavobacterium potami sp. nov., a multi-metal resistance genes harbouring bacterium isolated from shallow river silt.</title>
        <authorList>
            <person name="Li S."/>
            <person name="Mao S."/>
            <person name="Mu W."/>
            <person name="Guo B."/>
            <person name="Li C."/>
            <person name="Zhu Q."/>
            <person name="Hou X."/>
            <person name="Zhao Y."/>
            <person name="Wei S."/>
            <person name="Liu H."/>
            <person name="Liu A."/>
        </authorList>
    </citation>
    <scope>NUCLEOTIDE SEQUENCE [LARGE SCALE GENOMIC DNA]</scope>
    <source>
        <strain evidence="1 2">17A</strain>
    </source>
</reference>
<name>A0A9X1KS42_9FLAO</name>
<dbReference type="Proteomes" id="UP001139366">
    <property type="component" value="Unassembled WGS sequence"/>
</dbReference>
<keyword evidence="2" id="KW-1185">Reference proteome</keyword>
<dbReference type="EMBL" id="JAINUY010000004">
    <property type="protein sequence ID" value="MBZ4035916.1"/>
    <property type="molecule type" value="Genomic_DNA"/>
</dbReference>
<gene>
    <name evidence="1" type="ORF">K6T82_14145</name>
</gene>